<name>A0A225WI21_9STRA</name>
<comment type="caution">
    <text evidence="1">The sequence shown here is derived from an EMBL/GenBank/DDBJ whole genome shotgun (WGS) entry which is preliminary data.</text>
</comment>
<gene>
    <name evidence="1" type="ORF">PHMEG_0009402</name>
</gene>
<dbReference type="OrthoDB" id="116233at2759"/>
<protein>
    <submittedName>
        <fullName evidence="1">Uncharacterized protein</fullName>
    </submittedName>
</protein>
<dbReference type="EMBL" id="NBNE01000877">
    <property type="protein sequence ID" value="OWZ16749.1"/>
    <property type="molecule type" value="Genomic_DNA"/>
</dbReference>
<reference evidence="2" key="1">
    <citation type="submission" date="2017-03" db="EMBL/GenBank/DDBJ databases">
        <title>Phytopthora megakarya and P. palmivora, two closely related causual agents of cacao black pod achieved similar genome size and gene model numbers by different mechanisms.</title>
        <authorList>
            <person name="Ali S."/>
            <person name="Shao J."/>
            <person name="Larry D.J."/>
            <person name="Kronmiller B."/>
            <person name="Shen D."/>
            <person name="Strem M.D."/>
            <person name="Melnick R.L."/>
            <person name="Guiltinan M.J."/>
            <person name="Tyler B.M."/>
            <person name="Meinhardt L.W."/>
            <person name="Bailey B.A."/>
        </authorList>
    </citation>
    <scope>NUCLEOTIDE SEQUENCE [LARGE SCALE GENOMIC DNA]</scope>
    <source>
        <strain evidence="2">zdho120</strain>
    </source>
</reference>
<organism evidence="1 2">
    <name type="scientific">Phytophthora megakarya</name>
    <dbReference type="NCBI Taxonomy" id="4795"/>
    <lineage>
        <taxon>Eukaryota</taxon>
        <taxon>Sar</taxon>
        <taxon>Stramenopiles</taxon>
        <taxon>Oomycota</taxon>
        <taxon>Peronosporomycetes</taxon>
        <taxon>Peronosporales</taxon>
        <taxon>Peronosporaceae</taxon>
        <taxon>Phytophthora</taxon>
    </lineage>
</organism>
<sequence>MITKMDECVRKSWQLHPDQLEINHPWWQSGMEKLTDLIAGRLGYKGVPLQCMLYKLLVYGWGRKWFEDSQMMLPKLKSRVGVFKRHFDDDQQ</sequence>
<keyword evidence="2" id="KW-1185">Reference proteome</keyword>
<accession>A0A225WI21</accession>
<evidence type="ECO:0000313" key="2">
    <source>
        <dbReference type="Proteomes" id="UP000198211"/>
    </source>
</evidence>
<dbReference type="Proteomes" id="UP000198211">
    <property type="component" value="Unassembled WGS sequence"/>
</dbReference>
<dbReference type="AlphaFoldDB" id="A0A225WI21"/>
<proteinExistence type="predicted"/>
<evidence type="ECO:0000313" key="1">
    <source>
        <dbReference type="EMBL" id="OWZ16749.1"/>
    </source>
</evidence>